<proteinExistence type="predicted"/>
<reference evidence="2" key="1">
    <citation type="submission" date="2021-02" db="EMBL/GenBank/DDBJ databases">
        <authorList>
            <person name="Nowell W R."/>
        </authorList>
    </citation>
    <scope>NUCLEOTIDE SEQUENCE</scope>
</reference>
<evidence type="ECO:0000259" key="1">
    <source>
        <dbReference type="Pfam" id="PF05004"/>
    </source>
</evidence>
<evidence type="ECO:0000313" key="3">
    <source>
        <dbReference type="Proteomes" id="UP000676336"/>
    </source>
</evidence>
<dbReference type="EMBL" id="CAJOBI010044607">
    <property type="protein sequence ID" value="CAF4341410.1"/>
    <property type="molecule type" value="Genomic_DNA"/>
</dbReference>
<evidence type="ECO:0000313" key="2">
    <source>
        <dbReference type="EMBL" id="CAF4341410.1"/>
    </source>
</evidence>
<feature type="non-terminal residue" evidence="2">
    <location>
        <position position="1"/>
    </location>
</feature>
<organism evidence="2 3">
    <name type="scientific">Rotaria magnacalcarata</name>
    <dbReference type="NCBI Taxonomy" id="392030"/>
    <lineage>
        <taxon>Eukaryota</taxon>
        <taxon>Metazoa</taxon>
        <taxon>Spiralia</taxon>
        <taxon>Gnathifera</taxon>
        <taxon>Rotifera</taxon>
        <taxon>Eurotatoria</taxon>
        <taxon>Bdelloidea</taxon>
        <taxon>Philodinida</taxon>
        <taxon>Philodinidae</taxon>
        <taxon>Rotaria</taxon>
    </lineage>
</organism>
<dbReference type="InterPro" id="IPR007701">
    <property type="entry name" value="Interferon-rel_develop_reg_N"/>
</dbReference>
<name>A0A8S2UF75_9BILA</name>
<dbReference type="Proteomes" id="UP000676336">
    <property type="component" value="Unassembled WGS sequence"/>
</dbReference>
<comment type="caution">
    <text evidence="2">The sequence shown here is derived from an EMBL/GenBank/DDBJ whole genome shotgun (WGS) entry which is preliminary data.</text>
</comment>
<dbReference type="AlphaFoldDB" id="A0A8S2UF75"/>
<feature type="domain" description="Interferon-related developmental regulator N-terminal" evidence="1">
    <location>
        <begin position="16"/>
        <end position="79"/>
    </location>
</feature>
<sequence length="79" mass="8905">MSSNAKNRLCFYLFSYAPEKFPGLIESNDADLRNQAGETIAVLYEIAREINSIFADPPESLLMTLDKKANESVKYKGKK</sequence>
<gene>
    <name evidence="2" type="ORF">SMN809_LOCUS27823</name>
</gene>
<dbReference type="Pfam" id="PF05004">
    <property type="entry name" value="IFRD"/>
    <property type="match status" value="1"/>
</dbReference>
<protein>
    <recommendedName>
        <fullName evidence="1">Interferon-related developmental regulator N-terminal domain-containing protein</fullName>
    </recommendedName>
</protein>
<accession>A0A8S2UF75</accession>